<evidence type="ECO:0000256" key="4">
    <source>
        <dbReference type="ARBA" id="ARBA00022989"/>
    </source>
</evidence>
<feature type="transmembrane region" description="Helical" evidence="6">
    <location>
        <begin position="252"/>
        <end position="272"/>
    </location>
</feature>
<feature type="transmembrane region" description="Helical" evidence="6">
    <location>
        <begin position="175"/>
        <end position="208"/>
    </location>
</feature>
<keyword evidence="8" id="KW-1185">Reference proteome</keyword>
<dbReference type="EMBL" id="SIHI01000001">
    <property type="protein sequence ID" value="TWT58012.1"/>
    <property type="molecule type" value="Genomic_DNA"/>
</dbReference>
<accession>A0A5C5X7T1</accession>
<dbReference type="InterPro" id="IPR001851">
    <property type="entry name" value="ABC_transp_permease"/>
</dbReference>
<evidence type="ECO:0000313" key="7">
    <source>
        <dbReference type="EMBL" id="TWT58012.1"/>
    </source>
</evidence>
<dbReference type="CDD" id="cd06579">
    <property type="entry name" value="TM_PBP1_transp_AraH_like"/>
    <property type="match status" value="1"/>
</dbReference>
<keyword evidence="3 6" id="KW-0812">Transmembrane</keyword>
<feature type="transmembrane region" description="Helical" evidence="6">
    <location>
        <begin position="347"/>
        <end position="369"/>
    </location>
</feature>
<comment type="caution">
    <text evidence="7">The sequence shown here is derived from an EMBL/GenBank/DDBJ whole genome shotgun (WGS) entry which is preliminary data.</text>
</comment>
<keyword evidence="2" id="KW-1003">Cell membrane</keyword>
<dbReference type="OrthoDB" id="9784538at2"/>
<evidence type="ECO:0000313" key="8">
    <source>
        <dbReference type="Proteomes" id="UP000317243"/>
    </source>
</evidence>
<comment type="subcellular location">
    <subcellularLocation>
        <location evidence="1">Cell membrane</location>
        <topology evidence="1">Multi-pass membrane protein</topology>
    </subcellularLocation>
</comment>
<evidence type="ECO:0000256" key="5">
    <source>
        <dbReference type="ARBA" id="ARBA00023136"/>
    </source>
</evidence>
<evidence type="ECO:0000256" key="1">
    <source>
        <dbReference type="ARBA" id="ARBA00004651"/>
    </source>
</evidence>
<feature type="transmembrane region" description="Helical" evidence="6">
    <location>
        <begin position="305"/>
        <end position="326"/>
    </location>
</feature>
<evidence type="ECO:0000256" key="3">
    <source>
        <dbReference type="ARBA" id="ARBA00022692"/>
    </source>
</evidence>
<dbReference type="AlphaFoldDB" id="A0A5C5X7T1"/>
<gene>
    <name evidence="7" type="primary">rbsC</name>
    <name evidence="7" type="ORF">KOR42_13810</name>
</gene>
<dbReference type="GO" id="GO:0022857">
    <property type="term" value="F:transmembrane transporter activity"/>
    <property type="evidence" value="ECO:0007669"/>
    <property type="project" value="InterPro"/>
</dbReference>
<sequence>MLDRLLRSNFVANYGSVFVLILLCAYYSYMTYGEQQPISEAAGIEVANTISESISPGESVLIVIRNTVGDRLFATALEKQLQKNEVEVLDTISGSPADLRKTMEEIGAAGTSLGAIATHHAGAQFGPIRKDNLAKHQEIYPSLSGVEVFIPNSYYWPTFLTRENLLNVVNQNADVAIIAIGMTMVIITAGIDLSVGSILAVSAVVTAIALQSLGGADASVTTMAFCAFLGVFACLLCGLFNGVMVTFFRVPAFIVTLAAMMIARGVALILAVRYQSYLSGGTTEGTPEAIKITTQSFSALGNGEIFSIPIPILLMLGLYGLAHYIMGHTAFGRYLYAVGGNAEAARLSGVPVTAVLIAVYAICATMAGIGGVVDASRFEGGRPNAGELYELQVIAAVVVGGTSLAGGEGRIFGTLTGAMIIAVIQNGLNMAGVKSYEQKVVFGLLILGAVVIDQFKKRR</sequence>
<evidence type="ECO:0000256" key="2">
    <source>
        <dbReference type="ARBA" id="ARBA00022475"/>
    </source>
</evidence>
<name>A0A5C5X7T1_9PLAN</name>
<keyword evidence="5 6" id="KW-0472">Membrane</keyword>
<dbReference type="Pfam" id="PF02653">
    <property type="entry name" value="BPD_transp_2"/>
    <property type="match status" value="1"/>
</dbReference>
<feature type="transmembrane region" description="Helical" evidence="6">
    <location>
        <begin position="220"/>
        <end position="240"/>
    </location>
</feature>
<keyword evidence="4 6" id="KW-1133">Transmembrane helix</keyword>
<feature type="transmembrane region" description="Helical" evidence="6">
    <location>
        <begin position="411"/>
        <end position="428"/>
    </location>
</feature>
<reference evidence="7 8" key="1">
    <citation type="submission" date="2019-02" db="EMBL/GenBank/DDBJ databases">
        <title>Deep-cultivation of Planctomycetes and their phenomic and genomic characterization uncovers novel biology.</title>
        <authorList>
            <person name="Wiegand S."/>
            <person name="Jogler M."/>
            <person name="Boedeker C."/>
            <person name="Pinto D."/>
            <person name="Vollmers J."/>
            <person name="Rivas-Marin E."/>
            <person name="Kohn T."/>
            <person name="Peeters S.H."/>
            <person name="Heuer A."/>
            <person name="Rast P."/>
            <person name="Oberbeckmann S."/>
            <person name="Bunk B."/>
            <person name="Jeske O."/>
            <person name="Meyerdierks A."/>
            <person name="Storesund J.E."/>
            <person name="Kallscheuer N."/>
            <person name="Luecker S."/>
            <person name="Lage O.M."/>
            <person name="Pohl T."/>
            <person name="Merkel B.J."/>
            <person name="Hornburger P."/>
            <person name="Mueller R.-W."/>
            <person name="Bruemmer F."/>
            <person name="Labrenz M."/>
            <person name="Spormann A.M."/>
            <person name="Op Den Camp H."/>
            <person name="Overmann J."/>
            <person name="Amann R."/>
            <person name="Jetten M.S.M."/>
            <person name="Mascher T."/>
            <person name="Medema M.H."/>
            <person name="Devos D.P."/>
            <person name="Kaster A.-K."/>
            <person name="Ovreas L."/>
            <person name="Rohde M."/>
            <person name="Galperin M.Y."/>
            <person name="Jogler C."/>
        </authorList>
    </citation>
    <scope>NUCLEOTIDE SEQUENCE [LARGE SCALE GENOMIC DNA]</scope>
    <source>
        <strain evidence="7 8">KOR42</strain>
    </source>
</reference>
<evidence type="ECO:0000256" key="6">
    <source>
        <dbReference type="SAM" id="Phobius"/>
    </source>
</evidence>
<dbReference type="Proteomes" id="UP000317243">
    <property type="component" value="Unassembled WGS sequence"/>
</dbReference>
<dbReference type="GO" id="GO:0005886">
    <property type="term" value="C:plasma membrane"/>
    <property type="evidence" value="ECO:0007669"/>
    <property type="project" value="UniProtKB-SubCell"/>
</dbReference>
<feature type="transmembrane region" description="Helical" evidence="6">
    <location>
        <begin position="12"/>
        <end position="29"/>
    </location>
</feature>
<dbReference type="PANTHER" id="PTHR32196:SF72">
    <property type="entry name" value="RIBOSE IMPORT PERMEASE PROTEIN RBSC"/>
    <property type="match status" value="1"/>
</dbReference>
<proteinExistence type="predicted"/>
<dbReference type="PANTHER" id="PTHR32196">
    <property type="entry name" value="ABC TRANSPORTER PERMEASE PROTEIN YPHD-RELATED-RELATED"/>
    <property type="match status" value="1"/>
</dbReference>
<protein>
    <submittedName>
        <fullName evidence="7">Ribose transport system permease protein RbsC</fullName>
    </submittedName>
</protein>
<organism evidence="7 8">
    <name type="scientific">Thalassoglobus neptunius</name>
    <dbReference type="NCBI Taxonomy" id="1938619"/>
    <lineage>
        <taxon>Bacteria</taxon>
        <taxon>Pseudomonadati</taxon>
        <taxon>Planctomycetota</taxon>
        <taxon>Planctomycetia</taxon>
        <taxon>Planctomycetales</taxon>
        <taxon>Planctomycetaceae</taxon>
        <taxon>Thalassoglobus</taxon>
    </lineage>
</organism>